<evidence type="ECO:0000313" key="3">
    <source>
        <dbReference type="Proteomes" id="UP001162156"/>
    </source>
</evidence>
<dbReference type="InterPro" id="IPR057191">
    <property type="entry name" value="DUF7869"/>
</dbReference>
<dbReference type="PANTHER" id="PTHR10773:SF19">
    <property type="match status" value="1"/>
</dbReference>
<reference evidence="2" key="1">
    <citation type="journal article" date="2023" name="Insect Mol. Biol.">
        <title>Genome sequencing provides insights into the evolution of gene families encoding plant cell wall-degrading enzymes in longhorned beetles.</title>
        <authorList>
            <person name="Shin N.R."/>
            <person name="Okamura Y."/>
            <person name="Kirsch R."/>
            <person name="Pauchet Y."/>
        </authorList>
    </citation>
    <scope>NUCLEOTIDE SEQUENCE</scope>
    <source>
        <strain evidence="2">RBIC_L_NR</strain>
    </source>
</reference>
<sequence length="342" mass="39928">MKKDNIKGEQLKHHKEAELRYKLKSQDEEEAKKSNLKKMVVMVDLQKCLPTPCLSNSRSFYLRKLWTLNLTIHCDTTGQSYCMIWDETLGLRGGNEISSCIIKWALQNLNENVEELTIWSDNCSGQNRNKMIIPAYMWLLNEIPTLKVINHKYLLKGHTHMEADTVHAIIERKRKRLKTLEIAVPRDWAQFIRTCGNKNPFIVHTMNIDDFKDVSSLLKGGAAPLVSRKKNTNGEQFYLSQVVWTQVRRSDQGILYYKTSFEENNFKSINLKRNVRLSVNFPKNLPVIRNTTIPIKAAKYYHLQELLKWIDKSFHPYYKSLKYSATASDELDDEPDQNPDNF</sequence>
<dbReference type="Pfam" id="PF25273">
    <property type="entry name" value="DUF7869"/>
    <property type="match status" value="1"/>
</dbReference>
<dbReference type="AlphaFoldDB" id="A0AAV8ZQY6"/>
<organism evidence="2 3">
    <name type="scientific">Rhamnusium bicolor</name>
    <dbReference type="NCBI Taxonomy" id="1586634"/>
    <lineage>
        <taxon>Eukaryota</taxon>
        <taxon>Metazoa</taxon>
        <taxon>Ecdysozoa</taxon>
        <taxon>Arthropoda</taxon>
        <taxon>Hexapoda</taxon>
        <taxon>Insecta</taxon>
        <taxon>Pterygota</taxon>
        <taxon>Neoptera</taxon>
        <taxon>Endopterygota</taxon>
        <taxon>Coleoptera</taxon>
        <taxon>Polyphaga</taxon>
        <taxon>Cucujiformia</taxon>
        <taxon>Chrysomeloidea</taxon>
        <taxon>Cerambycidae</taxon>
        <taxon>Lepturinae</taxon>
        <taxon>Rhagiini</taxon>
        <taxon>Rhamnusium</taxon>
    </lineage>
</organism>
<dbReference type="PANTHER" id="PTHR10773">
    <property type="entry name" value="DNA-DIRECTED RNA POLYMERASES I, II, AND III SUBUNIT RPABC2"/>
    <property type="match status" value="1"/>
</dbReference>
<evidence type="ECO:0000259" key="1">
    <source>
        <dbReference type="Pfam" id="PF25273"/>
    </source>
</evidence>
<evidence type="ECO:0000313" key="2">
    <source>
        <dbReference type="EMBL" id="KAJ8969097.1"/>
    </source>
</evidence>
<dbReference type="EMBL" id="JANEYF010000595">
    <property type="protein sequence ID" value="KAJ8969097.1"/>
    <property type="molecule type" value="Genomic_DNA"/>
</dbReference>
<name>A0AAV8ZQY6_9CUCU</name>
<dbReference type="Proteomes" id="UP001162156">
    <property type="component" value="Unassembled WGS sequence"/>
</dbReference>
<protein>
    <recommendedName>
        <fullName evidence="1">DUF7869 domain-containing protein</fullName>
    </recommendedName>
</protein>
<comment type="caution">
    <text evidence="2">The sequence shown here is derived from an EMBL/GenBank/DDBJ whole genome shotgun (WGS) entry which is preliminary data.</text>
</comment>
<feature type="domain" description="DUF7869" evidence="1">
    <location>
        <begin position="99"/>
        <end position="214"/>
    </location>
</feature>
<keyword evidence="3" id="KW-1185">Reference proteome</keyword>
<accession>A0AAV8ZQY6</accession>
<gene>
    <name evidence="2" type="ORF">NQ314_001929</name>
</gene>
<proteinExistence type="predicted"/>